<evidence type="ECO:0000313" key="2">
    <source>
        <dbReference type="Proteomes" id="UP000547209"/>
    </source>
</evidence>
<keyword evidence="2" id="KW-1185">Reference proteome</keyword>
<gene>
    <name evidence="1" type="ORF">H7C19_33065</name>
</gene>
<accession>A0A7X0VIS1</accession>
<dbReference type="AlphaFoldDB" id="A0A7X0VIS1"/>
<organism evidence="1 2">
    <name type="scientific">Cohnella nanjingensis</name>
    <dbReference type="NCBI Taxonomy" id="1387779"/>
    <lineage>
        <taxon>Bacteria</taxon>
        <taxon>Bacillati</taxon>
        <taxon>Bacillota</taxon>
        <taxon>Bacilli</taxon>
        <taxon>Bacillales</taxon>
        <taxon>Paenibacillaceae</taxon>
        <taxon>Cohnella</taxon>
    </lineage>
</organism>
<dbReference type="EMBL" id="JACJVP010000077">
    <property type="protein sequence ID" value="MBB6675502.1"/>
    <property type="molecule type" value="Genomic_DNA"/>
</dbReference>
<name>A0A7X0VIS1_9BACL</name>
<evidence type="ECO:0000313" key="1">
    <source>
        <dbReference type="EMBL" id="MBB6675502.1"/>
    </source>
</evidence>
<comment type="caution">
    <text evidence="1">The sequence shown here is derived from an EMBL/GenBank/DDBJ whole genome shotgun (WGS) entry which is preliminary data.</text>
</comment>
<sequence>MRTADQVKRKYNELAARKQALDAKRSGAAGETEQAQLQTLAERLDEQMLLLEWVLNEPLGSYHG</sequence>
<proteinExistence type="predicted"/>
<protein>
    <submittedName>
        <fullName evidence="1">Uncharacterized protein</fullName>
    </submittedName>
</protein>
<dbReference type="Proteomes" id="UP000547209">
    <property type="component" value="Unassembled WGS sequence"/>
</dbReference>
<reference evidence="1 2" key="1">
    <citation type="submission" date="2020-08" db="EMBL/GenBank/DDBJ databases">
        <title>Cohnella phylogeny.</title>
        <authorList>
            <person name="Dunlap C."/>
        </authorList>
    </citation>
    <scope>NUCLEOTIDE SEQUENCE [LARGE SCALE GENOMIC DNA]</scope>
    <source>
        <strain evidence="1 2">DSM 28246</strain>
    </source>
</reference>
<dbReference type="RefSeq" id="WP_185673352.1">
    <property type="nucleotide sequence ID" value="NZ_JACJVP010000077.1"/>
</dbReference>